<comment type="similarity">
    <text evidence="2">Belongs to the sterol desaturase family.</text>
</comment>
<keyword evidence="8" id="KW-0456">Lyase</keyword>
<comment type="catalytic activity">
    <reaction evidence="9">
        <text>a long-chain fatty aldehyde + 2 NADPH + O2 + H(+) = a long-chain alkane + formate + 2 NADP(+) + H2O</text>
        <dbReference type="Rhea" id="RHEA:21440"/>
        <dbReference type="ChEBI" id="CHEBI:15377"/>
        <dbReference type="ChEBI" id="CHEBI:15378"/>
        <dbReference type="ChEBI" id="CHEBI:15379"/>
        <dbReference type="ChEBI" id="CHEBI:15740"/>
        <dbReference type="ChEBI" id="CHEBI:17176"/>
        <dbReference type="ChEBI" id="CHEBI:57783"/>
        <dbReference type="ChEBI" id="CHEBI:58349"/>
        <dbReference type="ChEBI" id="CHEBI:83563"/>
        <dbReference type="EC" id="4.1.99.5"/>
    </reaction>
</comment>
<evidence type="ECO:0000256" key="10">
    <source>
        <dbReference type="SAM" id="Phobius"/>
    </source>
</evidence>
<dbReference type="GO" id="GO:0005506">
    <property type="term" value="F:iron ion binding"/>
    <property type="evidence" value="ECO:0007669"/>
    <property type="project" value="InterPro"/>
</dbReference>
<protein>
    <recommendedName>
        <fullName evidence="3">aldehyde oxygenase (deformylating)</fullName>
        <ecNumber evidence="3">4.1.99.5</ecNumber>
    </recommendedName>
</protein>
<accession>A0A843VX50</accession>
<evidence type="ECO:0000256" key="5">
    <source>
        <dbReference type="ARBA" id="ARBA00022824"/>
    </source>
</evidence>
<comment type="caution">
    <text evidence="12">The sequence shown here is derived from an EMBL/GenBank/DDBJ whole genome shotgun (WGS) entry which is preliminary data.</text>
</comment>
<dbReference type="EC" id="4.1.99.5" evidence="3"/>
<dbReference type="Proteomes" id="UP000652761">
    <property type="component" value="Unassembled WGS sequence"/>
</dbReference>
<evidence type="ECO:0000256" key="6">
    <source>
        <dbReference type="ARBA" id="ARBA00022989"/>
    </source>
</evidence>
<evidence type="ECO:0000256" key="3">
    <source>
        <dbReference type="ARBA" id="ARBA00013146"/>
    </source>
</evidence>
<evidence type="ECO:0000259" key="11">
    <source>
        <dbReference type="Pfam" id="PF04116"/>
    </source>
</evidence>
<comment type="subcellular location">
    <subcellularLocation>
        <location evidence="1">Endoplasmic reticulum membrane</location>
        <topology evidence="1">Multi-pass membrane protein</topology>
    </subcellularLocation>
</comment>
<dbReference type="EMBL" id="NMUH01001952">
    <property type="protein sequence ID" value="MQL96743.1"/>
    <property type="molecule type" value="Genomic_DNA"/>
</dbReference>
<dbReference type="InterPro" id="IPR050307">
    <property type="entry name" value="Sterol_Desaturase_Related"/>
</dbReference>
<dbReference type="AlphaFoldDB" id="A0A843VX50"/>
<dbReference type="GO" id="GO:0008610">
    <property type="term" value="P:lipid biosynthetic process"/>
    <property type="evidence" value="ECO:0007669"/>
    <property type="project" value="InterPro"/>
</dbReference>
<dbReference type="GO" id="GO:0071771">
    <property type="term" value="F:aldehyde oxygenase (deformylating) activity"/>
    <property type="evidence" value="ECO:0007669"/>
    <property type="project" value="UniProtKB-EC"/>
</dbReference>
<dbReference type="InterPro" id="IPR006694">
    <property type="entry name" value="Fatty_acid_hydroxylase"/>
</dbReference>
<evidence type="ECO:0000256" key="1">
    <source>
        <dbReference type="ARBA" id="ARBA00004477"/>
    </source>
</evidence>
<gene>
    <name evidence="12" type="ORF">Taro_029420</name>
</gene>
<keyword evidence="5" id="KW-0256">Endoplasmic reticulum</keyword>
<evidence type="ECO:0000256" key="4">
    <source>
        <dbReference type="ARBA" id="ARBA00022692"/>
    </source>
</evidence>
<keyword evidence="6 10" id="KW-1133">Transmembrane helix</keyword>
<feature type="transmembrane region" description="Helical" evidence="10">
    <location>
        <begin position="12"/>
        <end position="33"/>
    </location>
</feature>
<dbReference type="PANTHER" id="PTHR11863">
    <property type="entry name" value="STEROL DESATURASE"/>
    <property type="match status" value="1"/>
</dbReference>
<feature type="transmembrane region" description="Helical" evidence="10">
    <location>
        <begin position="89"/>
        <end position="112"/>
    </location>
</feature>
<sequence length="259" mass="29182">MAFGVSEEVLGIFTPTVVYWLYSGIYVLMGPMEKHRLFTKEEEEAKNLVSKKEVVLGVLVEQATQIVTLALVAFSGVGTTSSAADQTSISALLAAGWQLLIALLVMDAWQYWGHRYFHLNKFMYKHIHARHHRLIVPYAYGALYNHPLESFLLNTLGGAVALVLSGMSPRTSMIFFVLSTVKNVDDHCGLWFPGHPFHKYLLNNSAFHAVHHQLYGNKYNFSTPFLVVWDKLLGTYLPCTVEERKGGGYEIRAPVMKDD</sequence>
<keyword evidence="4 10" id="KW-0812">Transmembrane</keyword>
<feature type="transmembrane region" description="Helical" evidence="10">
    <location>
        <begin position="54"/>
        <end position="77"/>
    </location>
</feature>
<evidence type="ECO:0000256" key="8">
    <source>
        <dbReference type="ARBA" id="ARBA00023239"/>
    </source>
</evidence>
<proteinExistence type="inferred from homology"/>
<evidence type="ECO:0000313" key="12">
    <source>
        <dbReference type="EMBL" id="MQL96743.1"/>
    </source>
</evidence>
<evidence type="ECO:0000256" key="2">
    <source>
        <dbReference type="ARBA" id="ARBA00009324"/>
    </source>
</evidence>
<name>A0A843VX50_COLES</name>
<evidence type="ECO:0000313" key="13">
    <source>
        <dbReference type="Proteomes" id="UP000652761"/>
    </source>
</evidence>
<dbReference type="OrthoDB" id="408954at2759"/>
<dbReference type="Pfam" id="PF04116">
    <property type="entry name" value="FA_hydroxylase"/>
    <property type="match status" value="1"/>
</dbReference>
<organism evidence="12 13">
    <name type="scientific">Colocasia esculenta</name>
    <name type="common">Wild taro</name>
    <name type="synonym">Arum esculentum</name>
    <dbReference type="NCBI Taxonomy" id="4460"/>
    <lineage>
        <taxon>Eukaryota</taxon>
        <taxon>Viridiplantae</taxon>
        <taxon>Streptophyta</taxon>
        <taxon>Embryophyta</taxon>
        <taxon>Tracheophyta</taxon>
        <taxon>Spermatophyta</taxon>
        <taxon>Magnoliopsida</taxon>
        <taxon>Liliopsida</taxon>
        <taxon>Araceae</taxon>
        <taxon>Aroideae</taxon>
        <taxon>Colocasieae</taxon>
        <taxon>Colocasia</taxon>
    </lineage>
</organism>
<feature type="domain" description="Fatty acid hydroxylase" evidence="11">
    <location>
        <begin position="100"/>
        <end position="235"/>
    </location>
</feature>
<keyword evidence="13" id="KW-1185">Reference proteome</keyword>
<dbReference type="GO" id="GO:0016491">
    <property type="term" value="F:oxidoreductase activity"/>
    <property type="evidence" value="ECO:0007669"/>
    <property type="project" value="InterPro"/>
</dbReference>
<dbReference type="GO" id="GO:0005789">
    <property type="term" value="C:endoplasmic reticulum membrane"/>
    <property type="evidence" value="ECO:0007669"/>
    <property type="project" value="UniProtKB-SubCell"/>
</dbReference>
<keyword evidence="7 10" id="KW-0472">Membrane</keyword>
<evidence type="ECO:0000256" key="9">
    <source>
        <dbReference type="ARBA" id="ARBA00047909"/>
    </source>
</evidence>
<reference evidence="12" key="1">
    <citation type="submission" date="2017-07" db="EMBL/GenBank/DDBJ databases">
        <title>Taro Niue Genome Assembly and Annotation.</title>
        <authorList>
            <person name="Atibalentja N."/>
            <person name="Keating K."/>
            <person name="Fields C.J."/>
        </authorList>
    </citation>
    <scope>NUCLEOTIDE SEQUENCE</scope>
    <source>
        <strain evidence="12">Niue_2</strain>
        <tissue evidence="12">Leaf</tissue>
    </source>
</reference>
<evidence type="ECO:0000256" key="7">
    <source>
        <dbReference type="ARBA" id="ARBA00023136"/>
    </source>
</evidence>